<dbReference type="Gene3D" id="1.10.3290.10">
    <property type="entry name" value="Fido-like domain"/>
    <property type="match status" value="1"/>
</dbReference>
<dbReference type="PANTHER" id="PTHR13504">
    <property type="entry name" value="FIDO DOMAIN-CONTAINING PROTEIN DDB_G0283145"/>
    <property type="match status" value="1"/>
</dbReference>
<dbReference type="PANTHER" id="PTHR13504:SF38">
    <property type="entry name" value="FIDO DOMAIN-CONTAINING PROTEIN"/>
    <property type="match status" value="1"/>
</dbReference>
<dbReference type="InterPro" id="IPR003812">
    <property type="entry name" value="Fido"/>
</dbReference>
<feature type="domain" description="Fido" evidence="2">
    <location>
        <begin position="101"/>
        <end position="270"/>
    </location>
</feature>
<evidence type="ECO:0000313" key="4">
    <source>
        <dbReference type="Proteomes" id="UP000563426"/>
    </source>
</evidence>
<dbReference type="InterPro" id="IPR040198">
    <property type="entry name" value="Fido_containing"/>
</dbReference>
<dbReference type="EMBL" id="JABFJV010000148">
    <property type="protein sequence ID" value="NOK36172.1"/>
    <property type="molecule type" value="Genomic_DNA"/>
</dbReference>
<evidence type="ECO:0000259" key="2">
    <source>
        <dbReference type="PROSITE" id="PS51459"/>
    </source>
</evidence>
<dbReference type="Proteomes" id="UP000563426">
    <property type="component" value="Unassembled WGS sequence"/>
</dbReference>
<dbReference type="Pfam" id="PF02661">
    <property type="entry name" value="Fic"/>
    <property type="match status" value="1"/>
</dbReference>
<evidence type="ECO:0000256" key="1">
    <source>
        <dbReference type="PIRSR" id="PIRSR640198-2"/>
    </source>
</evidence>
<proteinExistence type="predicted"/>
<comment type="caution">
    <text evidence="3">The sequence shown here is derived from an EMBL/GenBank/DDBJ whole genome shotgun (WGS) entry which is preliminary data.</text>
</comment>
<dbReference type="AlphaFoldDB" id="A0A3A8IA23"/>
<protein>
    <submittedName>
        <fullName evidence="3">Fic family protein</fullName>
    </submittedName>
</protein>
<organism evidence="3 4">
    <name type="scientific">Corallococcus exercitus</name>
    <dbReference type="NCBI Taxonomy" id="2316736"/>
    <lineage>
        <taxon>Bacteria</taxon>
        <taxon>Pseudomonadati</taxon>
        <taxon>Myxococcota</taxon>
        <taxon>Myxococcia</taxon>
        <taxon>Myxococcales</taxon>
        <taxon>Cystobacterineae</taxon>
        <taxon>Myxococcaceae</taxon>
        <taxon>Corallococcus</taxon>
    </lineage>
</organism>
<keyword evidence="1" id="KW-0547">Nucleotide-binding</keyword>
<dbReference type="PROSITE" id="PS51459">
    <property type="entry name" value="FIDO"/>
    <property type="match status" value="1"/>
</dbReference>
<dbReference type="OrthoDB" id="9813719at2"/>
<gene>
    <name evidence="3" type="ORF">HMI49_23500</name>
</gene>
<keyword evidence="4" id="KW-1185">Reference proteome</keyword>
<dbReference type="GO" id="GO:0005524">
    <property type="term" value="F:ATP binding"/>
    <property type="evidence" value="ECO:0007669"/>
    <property type="project" value="UniProtKB-KW"/>
</dbReference>
<feature type="binding site" evidence="1">
    <location>
        <begin position="238"/>
        <end position="239"/>
    </location>
    <ligand>
        <name>ATP</name>
        <dbReference type="ChEBI" id="CHEBI:30616"/>
    </ligand>
</feature>
<dbReference type="InterPro" id="IPR036597">
    <property type="entry name" value="Fido-like_dom_sf"/>
</dbReference>
<sequence length="279" mass="32675">MKERYQDIDEKNEQLREYLEIYKGKPPAREYLDRFEMSWIYHDAALEGVVYTHQELMAALFPERTAAEASMIPVVLEIRNHKAVADFIREEAAGAKKQSALTLTTIKRMHDLFLGNTPEALAERARMERRERTEKELAKERDRAGLRKDMPLHRTYFHDITQPAKIQARLEKLVDHTASAEFREFHPIKQAAVVQHEFLQIFPFTEHSGKVGRMCSNLILLRNGYMPAVIHSIDRQRYYESFRAPVAVFRTVLMDAMENSLDNGVKYFRDLGRKYKTVE</sequence>
<keyword evidence="1" id="KW-0067">ATP-binding</keyword>
<dbReference type="RefSeq" id="WP_120526510.1">
    <property type="nucleotide sequence ID" value="NZ_JABFJV010000148.1"/>
</dbReference>
<dbReference type="SUPFAM" id="SSF140931">
    <property type="entry name" value="Fic-like"/>
    <property type="match status" value="1"/>
</dbReference>
<reference evidence="3 4" key="1">
    <citation type="submission" date="2020-05" db="EMBL/GenBank/DDBJ databases">
        <authorList>
            <person name="Whitworth D."/>
        </authorList>
    </citation>
    <scope>NUCLEOTIDE SEQUENCE [LARGE SCALE GENOMIC DNA]</scope>
    <source>
        <strain evidence="3 4">AB043B</strain>
    </source>
</reference>
<evidence type="ECO:0000313" key="3">
    <source>
        <dbReference type="EMBL" id="NOK36172.1"/>
    </source>
</evidence>
<name>A0A3A8IA23_9BACT</name>
<accession>A0A3A8IA23</accession>